<feature type="domain" description="Obg" evidence="10">
    <location>
        <begin position="2"/>
        <end position="160"/>
    </location>
</feature>
<gene>
    <name evidence="11" type="primary">obgE</name>
    <name evidence="8" type="synonym">obg</name>
    <name evidence="11" type="ORF">UT176_01034</name>
</gene>
<dbReference type="InterPro" id="IPR006169">
    <property type="entry name" value="GTP1_OBG_dom"/>
</dbReference>
<evidence type="ECO:0000313" key="12">
    <source>
        <dbReference type="Proteomes" id="UP000244960"/>
    </source>
</evidence>
<dbReference type="GO" id="GO:0003924">
    <property type="term" value="F:GTPase activity"/>
    <property type="evidence" value="ECO:0007669"/>
    <property type="project" value="UniProtKB-UniRule"/>
</dbReference>
<dbReference type="EC" id="3.6.5.-" evidence="8"/>
<sequence>MMQFIDEAKIFIKGGNGGDGCVSFRREKFVPNGGPDGGNGGRGGDIIFIGDRHLNTLINFKFKQHFLAQNGRAGAGNNRTGKSGQNLVLKVPVGTQILSNNKEHVIFDLTKDRQEFIIIRGGKGGLGNTYFKSSINQKPRKNTVGEIGDSMWVWLHLKLLSDVGLVGLPNAGKSTFLSAITSAKPKIADYPFTTLTPNLGVVYINNNSFVVADIPGLIAGAHLGQGLGDKFLKHIERCRIIVHLLDITAENLLQNYYTIRDELSSYSLSLKDKTEILCFTKTDTQSNEVIMSKLLELQPVINRVIYPISSYTKYGIKKLLANILSELQKS</sequence>
<comment type="similarity">
    <text evidence="1 8">Belongs to the TRAFAC class OBG-HflX-like GTPase superfamily. OBG GTPase family.</text>
</comment>
<evidence type="ECO:0000256" key="4">
    <source>
        <dbReference type="ARBA" id="ARBA00022741"/>
    </source>
</evidence>
<dbReference type="AlphaFoldDB" id="A0A2U3R0Z0"/>
<dbReference type="GO" id="GO:0005525">
    <property type="term" value="F:GTP binding"/>
    <property type="evidence" value="ECO:0007669"/>
    <property type="project" value="UniProtKB-UniRule"/>
</dbReference>
<comment type="cofactor">
    <cofactor evidence="8">
        <name>Mg(2+)</name>
        <dbReference type="ChEBI" id="CHEBI:18420"/>
    </cofactor>
</comment>
<evidence type="ECO:0000256" key="3">
    <source>
        <dbReference type="ARBA" id="ARBA00022723"/>
    </source>
</evidence>
<dbReference type="SUPFAM" id="SSF52540">
    <property type="entry name" value="P-loop containing nucleoside triphosphate hydrolases"/>
    <property type="match status" value="1"/>
</dbReference>
<evidence type="ECO:0000256" key="8">
    <source>
        <dbReference type="HAMAP-Rule" id="MF_01454"/>
    </source>
</evidence>
<reference evidence="12" key="1">
    <citation type="submission" date="2018-03" db="EMBL/GenBank/DDBJ databases">
        <authorList>
            <person name="Batty M. E."/>
            <person name="Batty M E."/>
        </authorList>
    </citation>
    <scope>NUCLEOTIDE SEQUENCE [LARGE SCALE GENOMIC DNA]</scope>
</reference>
<dbReference type="FunFam" id="2.70.210.12:FF:000001">
    <property type="entry name" value="GTPase Obg"/>
    <property type="match status" value="1"/>
</dbReference>
<comment type="subunit">
    <text evidence="8">Monomer.</text>
</comment>
<feature type="binding site" evidence="8">
    <location>
        <begin position="213"/>
        <end position="216"/>
    </location>
    <ligand>
        <name>GTP</name>
        <dbReference type="ChEBI" id="CHEBI:37565"/>
    </ligand>
</feature>
<dbReference type="PROSITE" id="PS51710">
    <property type="entry name" value="G_OBG"/>
    <property type="match status" value="1"/>
</dbReference>
<evidence type="ECO:0000259" key="9">
    <source>
        <dbReference type="PROSITE" id="PS51710"/>
    </source>
</evidence>
<dbReference type="Gene3D" id="3.40.50.300">
    <property type="entry name" value="P-loop containing nucleotide triphosphate hydrolases"/>
    <property type="match status" value="1"/>
</dbReference>
<feature type="domain" description="OBG-type G" evidence="9">
    <location>
        <begin position="161"/>
        <end position="328"/>
    </location>
</feature>
<dbReference type="NCBIfam" id="NF008955">
    <property type="entry name" value="PRK12297.1"/>
    <property type="match status" value="1"/>
</dbReference>
<dbReference type="Pfam" id="PF01926">
    <property type="entry name" value="MMR_HSR1"/>
    <property type="match status" value="1"/>
</dbReference>
<proteinExistence type="inferred from homology"/>
<dbReference type="InterPro" id="IPR036726">
    <property type="entry name" value="GTP1_OBG_dom_sf"/>
</dbReference>
<dbReference type="PANTHER" id="PTHR11702">
    <property type="entry name" value="DEVELOPMENTALLY REGULATED GTP-BINDING PROTEIN-RELATED"/>
    <property type="match status" value="1"/>
</dbReference>
<keyword evidence="3 8" id="KW-0479">Metal-binding</keyword>
<dbReference type="SUPFAM" id="SSF82051">
    <property type="entry name" value="Obg GTP-binding protein N-terminal domain"/>
    <property type="match status" value="1"/>
</dbReference>
<dbReference type="PIRSF" id="PIRSF002401">
    <property type="entry name" value="GTP_bd_Obg/CgtA"/>
    <property type="match status" value="1"/>
</dbReference>
<evidence type="ECO:0000313" key="11">
    <source>
        <dbReference type="EMBL" id="SPR06857.1"/>
    </source>
</evidence>
<protein>
    <recommendedName>
        <fullName evidence="8">GTPase Obg</fullName>
        <ecNumber evidence="8">3.6.5.-</ecNumber>
    </recommendedName>
    <alternativeName>
        <fullName evidence="8">GTP-binding protein Obg</fullName>
    </alternativeName>
</protein>
<dbReference type="NCBIfam" id="TIGR02729">
    <property type="entry name" value="Obg_CgtA"/>
    <property type="match status" value="1"/>
</dbReference>
<dbReference type="CDD" id="cd01898">
    <property type="entry name" value="Obg"/>
    <property type="match status" value="1"/>
</dbReference>
<feature type="binding site" evidence="8">
    <location>
        <begin position="192"/>
        <end position="196"/>
    </location>
    <ligand>
        <name>GTP</name>
        <dbReference type="ChEBI" id="CHEBI:37565"/>
    </ligand>
</feature>
<dbReference type="InterPro" id="IPR031167">
    <property type="entry name" value="G_OBG"/>
</dbReference>
<dbReference type="GO" id="GO:0042254">
    <property type="term" value="P:ribosome biogenesis"/>
    <property type="evidence" value="ECO:0007669"/>
    <property type="project" value="UniProtKB-UniRule"/>
</dbReference>
<evidence type="ECO:0000256" key="7">
    <source>
        <dbReference type="ARBA" id="ARBA00023134"/>
    </source>
</evidence>
<dbReference type="GO" id="GO:0000287">
    <property type="term" value="F:magnesium ion binding"/>
    <property type="evidence" value="ECO:0007669"/>
    <property type="project" value="InterPro"/>
</dbReference>
<feature type="binding site" evidence="8">
    <location>
        <begin position="280"/>
        <end position="283"/>
    </location>
    <ligand>
        <name>GTP</name>
        <dbReference type="ChEBI" id="CHEBI:37565"/>
    </ligand>
</feature>
<accession>A0A2U3R0Z0</accession>
<feature type="binding site" evidence="8">
    <location>
        <begin position="309"/>
        <end position="311"/>
    </location>
    <ligand>
        <name>GTP</name>
        <dbReference type="ChEBI" id="CHEBI:37565"/>
    </ligand>
</feature>
<organism evidence="11 12">
    <name type="scientific">Orientia tsutsugamushi</name>
    <name type="common">Rickettsia tsutsugamushi</name>
    <dbReference type="NCBI Taxonomy" id="784"/>
    <lineage>
        <taxon>Bacteria</taxon>
        <taxon>Pseudomonadati</taxon>
        <taxon>Pseudomonadota</taxon>
        <taxon>Alphaproteobacteria</taxon>
        <taxon>Rickettsiales</taxon>
        <taxon>Rickettsiaceae</taxon>
        <taxon>Rickettsieae</taxon>
        <taxon>Orientia</taxon>
    </lineage>
</organism>
<dbReference type="InterPro" id="IPR006073">
    <property type="entry name" value="GTP-bd"/>
</dbReference>
<comment type="subcellular location">
    <subcellularLocation>
        <location evidence="8">Cytoplasm</location>
    </subcellularLocation>
</comment>
<evidence type="ECO:0000256" key="6">
    <source>
        <dbReference type="ARBA" id="ARBA00022842"/>
    </source>
</evidence>
<feature type="binding site" evidence="8">
    <location>
        <position position="174"/>
    </location>
    <ligand>
        <name>Mg(2+)</name>
        <dbReference type="ChEBI" id="CHEBI:18420"/>
    </ligand>
</feature>
<keyword evidence="6 8" id="KW-0460">Magnesium</keyword>
<dbReference type="InterPro" id="IPR027417">
    <property type="entry name" value="P-loop_NTPase"/>
</dbReference>
<evidence type="ECO:0000256" key="1">
    <source>
        <dbReference type="ARBA" id="ARBA00007699"/>
    </source>
</evidence>
<dbReference type="PANTHER" id="PTHR11702:SF31">
    <property type="entry name" value="MITOCHONDRIAL RIBOSOME-ASSOCIATED GTPASE 2"/>
    <property type="match status" value="1"/>
</dbReference>
<keyword evidence="7 8" id="KW-0342">GTP-binding</keyword>
<feature type="binding site" evidence="8">
    <location>
        <position position="194"/>
    </location>
    <ligand>
        <name>Mg(2+)</name>
        <dbReference type="ChEBI" id="CHEBI:18420"/>
    </ligand>
</feature>
<dbReference type="PRINTS" id="PR00326">
    <property type="entry name" value="GTP1OBG"/>
</dbReference>
<dbReference type="GO" id="GO:0043022">
    <property type="term" value="F:ribosome binding"/>
    <property type="evidence" value="ECO:0007669"/>
    <property type="project" value="UniProtKB-ARBA"/>
</dbReference>
<dbReference type="Pfam" id="PF01018">
    <property type="entry name" value="GTP1_OBG"/>
    <property type="match status" value="1"/>
</dbReference>
<keyword evidence="4 8" id="KW-0547">Nucleotide-binding</keyword>
<keyword evidence="5 8" id="KW-0378">Hydrolase</keyword>
<comment type="function">
    <text evidence="8">An essential GTPase which binds GTP, GDP and possibly (p)ppGpp with moderate affinity, with high nucleotide exchange rates and a fairly low GTP hydrolysis rate. Plays a role in control of the cell cycle, stress response, ribosome biogenesis and in those bacteria that undergo differentiation, in morphogenesis control.</text>
</comment>
<dbReference type="HAMAP" id="MF_01454">
    <property type="entry name" value="GTPase_Obg"/>
    <property type="match status" value="1"/>
</dbReference>
<dbReference type="InterPro" id="IPR014100">
    <property type="entry name" value="GTP-bd_Obg/CgtA"/>
</dbReference>
<evidence type="ECO:0000256" key="2">
    <source>
        <dbReference type="ARBA" id="ARBA00022490"/>
    </source>
</evidence>
<dbReference type="Proteomes" id="UP000244960">
    <property type="component" value="Chromosome I"/>
</dbReference>
<evidence type="ECO:0000256" key="5">
    <source>
        <dbReference type="ARBA" id="ARBA00022801"/>
    </source>
</evidence>
<name>A0A2U3R0Z0_ORITS</name>
<keyword evidence="2 8" id="KW-0963">Cytoplasm</keyword>
<dbReference type="InterPro" id="IPR045086">
    <property type="entry name" value="OBG_GTPase"/>
</dbReference>
<evidence type="ECO:0000259" key="10">
    <source>
        <dbReference type="PROSITE" id="PS51883"/>
    </source>
</evidence>
<dbReference type="Gene3D" id="2.70.210.12">
    <property type="entry name" value="GTP1/OBG domain"/>
    <property type="match status" value="1"/>
</dbReference>
<dbReference type="GO" id="GO:0005737">
    <property type="term" value="C:cytoplasm"/>
    <property type="evidence" value="ECO:0007669"/>
    <property type="project" value="UniProtKB-SubCell"/>
</dbReference>
<feature type="binding site" evidence="8">
    <location>
        <begin position="167"/>
        <end position="174"/>
    </location>
    <ligand>
        <name>GTP</name>
        <dbReference type="ChEBI" id="CHEBI:37565"/>
    </ligand>
</feature>
<dbReference type="EMBL" id="LS398547">
    <property type="protein sequence ID" value="SPR06857.1"/>
    <property type="molecule type" value="Genomic_DNA"/>
</dbReference>
<dbReference type="PROSITE" id="PS51883">
    <property type="entry name" value="OBG"/>
    <property type="match status" value="1"/>
</dbReference>
<dbReference type="NCBIfam" id="NF008956">
    <property type="entry name" value="PRK12299.1"/>
    <property type="match status" value="1"/>
</dbReference>